<proteinExistence type="inferred from homology"/>
<dbReference type="OrthoDB" id="1618453at2759"/>
<dbReference type="Proteomes" id="UP000777482">
    <property type="component" value="Unassembled WGS sequence"/>
</dbReference>
<dbReference type="InterPro" id="IPR005485">
    <property type="entry name" value="Rbsml_uL18_euk_arch"/>
</dbReference>
<organism evidence="7 8">
    <name type="scientific">Rhodotorula mucilaginosa</name>
    <name type="common">Yeast</name>
    <name type="synonym">Rhodotorula rubra</name>
    <dbReference type="NCBI Taxonomy" id="5537"/>
    <lineage>
        <taxon>Eukaryota</taxon>
        <taxon>Fungi</taxon>
        <taxon>Dikarya</taxon>
        <taxon>Basidiomycota</taxon>
        <taxon>Pucciniomycotina</taxon>
        <taxon>Microbotryomycetes</taxon>
        <taxon>Sporidiobolales</taxon>
        <taxon>Sporidiobolaceae</taxon>
        <taxon>Rhodotorula</taxon>
    </lineage>
</organism>
<sequence length="150" mass="16761">MSVMANKGAACGCCSPQATSTGARVFGAMKGASDGGIFYPALRAAFPGSKELDAETLQSYIYGAHVEDEERFRKQFAKFLEDDVSSEDIEDMFREAHEKIREDPTYTKTDKADLAKWKEASKKTHPKKLSVAECRARTEQKKQEFYASKE</sequence>
<dbReference type="Gene3D" id="3.30.420.100">
    <property type="match status" value="1"/>
</dbReference>
<evidence type="ECO:0000256" key="5">
    <source>
        <dbReference type="ARBA" id="ARBA00023274"/>
    </source>
</evidence>
<feature type="domain" description="Large ribosomal subunit protein uL18 C-terminal eukaryotes" evidence="6">
    <location>
        <begin position="89"/>
        <end position="145"/>
    </location>
</feature>
<dbReference type="InterPro" id="IPR025607">
    <property type="entry name" value="Ribosomal_uL18_C_euk"/>
</dbReference>
<comment type="subcellular location">
    <subcellularLocation>
        <location evidence="1">Cytoplasm</location>
    </subcellularLocation>
</comment>
<evidence type="ECO:0000313" key="7">
    <source>
        <dbReference type="EMBL" id="KAG0659198.1"/>
    </source>
</evidence>
<gene>
    <name evidence="7" type="primary">RPL5_5</name>
    <name evidence="7" type="ORF">C6P46_005251</name>
</gene>
<evidence type="ECO:0000256" key="3">
    <source>
        <dbReference type="ARBA" id="ARBA00022490"/>
    </source>
</evidence>
<dbReference type="PANTHER" id="PTHR23410">
    <property type="entry name" value="RIBOSOMAL PROTEIN L5-RELATED"/>
    <property type="match status" value="1"/>
</dbReference>
<protein>
    <submittedName>
        <fullName evidence="7">60S ribosomal protein L5</fullName>
    </submittedName>
</protein>
<keyword evidence="4 7" id="KW-0689">Ribosomal protein</keyword>
<dbReference type="SUPFAM" id="SSF53137">
    <property type="entry name" value="Translational machinery components"/>
    <property type="match status" value="1"/>
</dbReference>
<dbReference type="GO" id="GO:0008097">
    <property type="term" value="F:5S rRNA binding"/>
    <property type="evidence" value="ECO:0007669"/>
    <property type="project" value="InterPro"/>
</dbReference>
<dbReference type="PANTHER" id="PTHR23410:SF12">
    <property type="entry name" value="LARGE RIBOSOMAL SUBUNIT PROTEIN UL18"/>
    <property type="match status" value="1"/>
</dbReference>
<evidence type="ECO:0000256" key="2">
    <source>
        <dbReference type="ARBA" id="ARBA00007116"/>
    </source>
</evidence>
<dbReference type="GO" id="GO:0022625">
    <property type="term" value="C:cytosolic large ribosomal subunit"/>
    <property type="evidence" value="ECO:0007669"/>
    <property type="project" value="TreeGrafter"/>
</dbReference>
<evidence type="ECO:0000313" key="8">
    <source>
        <dbReference type="Proteomes" id="UP000777482"/>
    </source>
</evidence>
<name>A0A9P6W106_RHOMI</name>
<comment type="similarity">
    <text evidence="2">Belongs to the universal ribosomal protein uL18 family.</text>
</comment>
<keyword evidence="3" id="KW-0963">Cytoplasm</keyword>
<dbReference type="PRINTS" id="PR00058">
    <property type="entry name" value="RIBOSOMALL5"/>
</dbReference>
<evidence type="ECO:0000256" key="4">
    <source>
        <dbReference type="ARBA" id="ARBA00022980"/>
    </source>
</evidence>
<comment type="caution">
    <text evidence="7">The sequence shown here is derived from an EMBL/GenBank/DDBJ whole genome shotgun (WGS) entry which is preliminary data.</text>
</comment>
<dbReference type="Pfam" id="PF14204">
    <property type="entry name" value="Ribosomal_L18_c"/>
    <property type="match status" value="1"/>
</dbReference>
<dbReference type="AlphaFoldDB" id="A0A9P6W106"/>
<keyword evidence="8" id="KW-1185">Reference proteome</keyword>
<evidence type="ECO:0000259" key="6">
    <source>
        <dbReference type="Pfam" id="PF14204"/>
    </source>
</evidence>
<dbReference type="GO" id="GO:0006412">
    <property type="term" value="P:translation"/>
    <property type="evidence" value="ECO:0007669"/>
    <property type="project" value="InterPro"/>
</dbReference>
<dbReference type="GO" id="GO:0000027">
    <property type="term" value="P:ribosomal large subunit assembly"/>
    <property type="evidence" value="ECO:0007669"/>
    <property type="project" value="TreeGrafter"/>
</dbReference>
<dbReference type="GO" id="GO:0003735">
    <property type="term" value="F:structural constituent of ribosome"/>
    <property type="evidence" value="ECO:0007669"/>
    <property type="project" value="InterPro"/>
</dbReference>
<reference evidence="7 8" key="1">
    <citation type="submission" date="2020-11" db="EMBL/GenBank/DDBJ databases">
        <title>Kefir isolates.</title>
        <authorList>
            <person name="Marcisauskas S."/>
            <person name="Kim Y."/>
            <person name="Blasche S."/>
        </authorList>
    </citation>
    <scope>NUCLEOTIDE SEQUENCE [LARGE SCALE GENOMIC DNA]</scope>
    <source>
        <strain evidence="7 8">KR</strain>
    </source>
</reference>
<dbReference type="EMBL" id="PUHQ01000056">
    <property type="protein sequence ID" value="KAG0659198.1"/>
    <property type="molecule type" value="Genomic_DNA"/>
</dbReference>
<evidence type="ECO:0000256" key="1">
    <source>
        <dbReference type="ARBA" id="ARBA00004496"/>
    </source>
</evidence>
<keyword evidence="5" id="KW-0687">Ribonucleoprotein</keyword>
<accession>A0A9P6W106</accession>